<comment type="caution">
    <text evidence="1">The sequence shown here is derived from an EMBL/GenBank/DDBJ whole genome shotgun (WGS) entry which is preliminary data.</text>
</comment>
<organism evidence="1 2">
    <name type="scientific">Aliidiomarina soli</name>
    <dbReference type="NCBI Taxonomy" id="1928574"/>
    <lineage>
        <taxon>Bacteria</taxon>
        <taxon>Pseudomonadati</taxon>
        <taxon>Pseudomonadota</taxon>
        <taxon>Gammaproteobacteria</taxon>
        <taxon>Alteromonadales</taxon>
        <taxon>Idiomarinaceae</taxon>
        <taxon>Aliidiomarina</taxon>
    </lineage>
</organism>
<evidence type="ECO:0000313" key="1">
    <source>
        <dbReference type="EMBL" id="RUO31236.1"/>
    </source>
</evidence>
<keyword evidence="2" id="KW-1185">Reference proteome</keyword>
<sequence length="134" mass="15018">MKKLSCIGVDGEIREYTVSISKCLPNICIEVEAENVGAGKLEMALMPEGELLWVKYIERPYTEPFVGRGVAETLIIELVMFFKKQLTSTSTYSACGEYGRSESATKMWKRLVARSLALYDEVSDRFVTSIDISS</sequence>
<dbReference type="AlphaFoldDB" id="A0A432WEE2"/>
<accession>A0A432WEE2</accession>
<proteinExistence type="predicted"/>
<dbReference type="Proteomes" id="UP000287823">
    <property type="component" value="Unassembled WGS sequence"/>
</dbReference>
<reference evidence="1 2" key="1">
    <citation type="journal article" date="2011" name="Front. Microbiol.">
        <title>Genomic signatures of strain selection and enhancement in Bacillus atrophaeus var. globigii, a historical biowarfare simulant.</title>
        <authorList>
            <person name="Gibbons H.S."/>
            <person name="Broomall S.M."/>
            <person name="McNew L.A."/>
            <person name="Daligault H."/>
            <person name="Chapman C."/>
            <person name="Bruce D."/>
            <person name="Karavis M."/>
            <person name="Krepps M."/>
            <person name="McGregor P.A."/>
            <person name="Hong C."/>
            <person name="Park K.H."/>
            <person name="Akmal A."/>
            <person name="Feldman A."/>
            <person name="Lin J.S."/>
            <person name="Chang W.E."/>
            <person name="Higgs B.W."/>
            <person name="Demirev P."/>
            <person name="Lindquist J."/>
            <person name="Liem A."/>
            <person name="Fochler E."/>
            <person name="Read T.D."/>
            <person name="Tapia R."/>
            <person name="Johnson S."/>
            <person name="Bishop-Lilly K.A."/>
            <person name="Detter C."/>
            <person name="Han C."/>
            <person name="Sozhamannan S."/>
            <person name="Rosenzweig C.N."/>
            <person name="Skowronski E.W."/>
        </authorList>
    </citation>
    <scope>NUCLEOTIDE SEQUENCE [LARGE SCALE GENOMIC DNA]</scope>
    <source>
        <strain evidence="1 2">Y4G10-17</strain>
    </source>
</reference>
<dbReference type="EMBL" id="PIPO01000005">
    <property type="protein sequence ID" value="RUO31236.1"/>
    <property type="molecule type" value="Genomic_DNA"/>
</dbReference>
<name>A0A432WEE2_9GAMM</name>
<gene>
    <name evidence="1" type="ORF">CWE14_12150</name>
</gene>
<evidence type="ECO:0000313" key="2">
    <source>
        <dbReference type="Proteomes" id="UP000287823"/>
    </source>
</evidence>
<protein>
    <submittedName>
        <fullName evidence="1">Uncharacterized protein</fullName>
    </submittedName>
</protein>